<evidence type="ECO:0000313" key="1">
    <source>
        <dbReference type="EMBL" id="ADI10710.1"/>
    </source>
</evidence>
<dbReference type="AlphaFoldDB" id="D7CB27"/>
<dbReference type="KEGG" id="sbh:SBI_07590"/>
<evidence type="ECO:0000313" key="2">
    <source>
        <dbReference type="Proteomes" id="UP000000377"/>
    </source>
</evidence>
<protein>
    <submittedName>
        <fullName evidence="1">Uncharacterized protein</fullName>
    </submittedName>
</protein>
<dbReference type="STRING" id="749414.SBI_07590"/>
<proteinExistence type="predicted"/>
<organism evidence="1 2">
    <name type="scientific">Streptomyces bingchenggensis (strain BCW-1)</name>
    <dbReference type="NCBI Taxonomy" id="749414"/>
    <lineage>
        <taxon>Bacteria</taxon>
        <taxon>Bacillati</taxon>
        <taxon>Actinomycetota</taxon>
        <taxon>Actinomycetes</taxon>
        <taxon>Kitasatosporales</taxon>
        <taxon>Streptomycetaceae</taxon>
        <taxon>Streptomyces</taxon>
    </lineage>
</organism>
<dbReference type="EMBL" id="CP002047">
    <property type="protein sequence ID" value="ADI10710.1"/>
    <property type="molecule type" value="Genomic_DNA"/>
</dbReference>
<dbReference type="HOGENOM" id="CLU_2958647_0_0_11"/>
<gene>
    <name evidence="1" type="ordered locus">SBI_07590</name>
</gene>
<accession>D7CB27</accession>
<keyword evidence="2" id="KW-1185">Reference proteome</keyword>
<sequence>MVAWAITDPTLRKQLLTDPRGLYEDPDDATVTDPLGDLEWNRPWAESRSRRPRRICAVW</sequence>
<reference evidence="1 2" key="1">
    <citation type="journal article" date="2010" name="J. Bacteriol.">
        <title>Genome sequence of the milbemycin-producing bacterium Streptomyces bingchenggensis.</title>
        <authorList>
            <person name="Wang X.J."/>
            <person name="Yan Y.J."/>
            <person name="Zhang B."/>
            <person name="An J."/>
            <person name="Wang J.J."/>
            <person name="Tian J."/>
            <person name="Jiang L."/>
            <person name="Chen Y.H."/>
            <person name="Huang S.X."/>
            <person name="Yin M."/>
            <person name="Zhang J."/>
            <person name="Gao A.L."/>
            <person name="Liu C.X."/>
            <person name="Zhu Z.X."/>
            <person name="Xiang W.S."/>
        </authorList>
    </citation>
    <scope>NUCLEOTIDE SEQUENCE [LARGE SCALE GENOMIC DNA]</scope>
    <source>
        <strain evidence="1 2">BCW-1</strain>
    </source>
</reference>
<name>D7CB27_STRBB</name>
<dbReference type="Proteomes" id="UP000000377">
    <property type="component" value="Chromosome"/>
</dbReference>